<dbReference type="Gene3D" id="3.40.50.1980">
    <property type="entry name" value="Nitrogenase molybdenum iron protein domain"/>
    <property type="match status" value="2"/>
</dbReference>
<keyword evidence="3" id="KW-0813">Transport</keyword>
<evidence type="ECO:0000259" key="7">
    <source>
        <dbReference type="PROSITE" id="PS50983"/>
    </source>
</evidence>
<dbReference type="RefSeq" id="WP_404671754.1">
    <property type="nucleotide sequence ID" value="NZ_JBJDPD010000001.1"/>
</dbReference>
<reference evidence="8 9" key="1">
    <citation type="submission" date="2024-11" db="EMBL/GenBank/DDBJ databases">
        <title>The Natural Products Discovery Center: Release of the First 8490 Sequenced Strains for Exploring Actinobacteria Biosynthetic Diversity.</title>
        <authorList>
            <person name="Kalkreuter E."/>
            <person name="Kautsar S.A."/>
            <person name="Yang D."/>
            <person name="Bader C.D."/>
            <person name="Teijaro C.N."/>
            <person name="Fluegel L."/>
            <person name="Davis C.M."/>
            <person name="Simpson J.R."/>
            <person name="Lauterbach L."/>
            <person name="Steele A.D."/>
            <person name="Gui C."/>
            <person name="Meng S."/>
            <person name="Li G."/>
            <person name="Viehrig K."/>
            <person name="Ye F."/>
            <person name="Su P."/>
            <person name="Kiefer A.F."/>
            <person name="Nichols A."/>
            <person name="Cepeda A.J."/>
            <person name="Yan W."/>
            <person name="Fan B."/>
            <person name="Jiang Y."/>
            <person name="Adhikari A."/>
            <person name="Zheng C.-J."/>
            <person name="Schuster L."/>
            <person name="Cowan T.M."/>
            <person name="Smanski M.J."/>
            <person name="Chevrette M.G."/>
            <person name="De Carvalho L.P.S."/>
            <person name="Shen B."/>
        </authorList>
    </citation>
    <scope>NUCLEOTIDE SEQUENCE [LARGE SCALE GENOMIC DNA]</scope>
    <source>
        <strain evidence="8 9">NPDC077433</strain>
    </source>
</reference>
<keyword evidence="9" id="KW-1185">Reference proteome</keyword>
<evidence type="ECO:0000256" key="4">
    <source>
        <dbReference type="ARBA" id="ARBA00022496"/>
    </source>
</evidence>
<evidence type="ECO:0000313" key="8">
    <source>
        <dbReference type="EMBL" id="MFK3999999.1"/>
    </source>
</evidence>
<name>A0ABW8L516_9GAMM</name>
<dbReference type="InterPro" id="IPR002491">
    <property type="entry name" value="ABC_transptr_periplasmic_BD"/>
</dbReference>
<keyword evidence="4" id="KW-0410">Iron transport</keyword>
<protein>
    <submittedName>
        <fullName evidence="8">ABC transporter substrate-binding protein</fullName>
    </submittedName>
</protein>
<dbReference type="EMBL" id="JBJDPD010000001">
    <property type="protein sequence ID" value="MFK3999999.1"/>
    <property type="molecule type" value="Genomic_DNA"/>
</dbReference>
<keyword evidence="4" id="KW-0406">Ion transport</keyword>
<dbReference type="InterPro" id="IPR051313">
    <property type="entry name" value="Bact_iron-sidero_bind"/>
</dbReference>
<sequence length="325" mass="36163">MRIYRSQRHTASSLIGFFVALCCSLLLSSCQSPDTPPTPLSNPNDQSLPSVMTPDWGIAATLIAMGYPPVAMGDKPFYREWVGKPSIPDTTLDVGTRYQPNPEMFSQLDLDMVIDNAFYQHLHPMYGDLPIHSIELTSPNKVATWEDFIEPTLKLGEYVGHPQAAQAYLDRSQQKIAQAGQTFRARYPHIKKLAVVQFADSNNLRMFSYNSLFHPALEVMGLQLVALADGNQWGFAPIMLGELAQLDDDTCLVIVEPLSNLLKLELQDSLVWQRLGYSFDGDRQPAGKRRCVTLLPATWNNSGVASMNVLADRLTNVTFVGNTDL</sequence>
<dbReference type="PROSITE" id="PS50983">
    <property type="entry name" value="FE_B12_PBP"/>
    <property type="match status" value="1"/>
</dbReference>
<feature type="signal peptide" evidence="6">
    <location>
        <begin position="1"/>
        <end position="28"/>
    </location>
</feature>
<keyword evidence="4" id="KW-0408">Iron</keyword>
<organism evidence="8 9">
    <name type="scientific">Psychrobacter namhaensis</name>
    <dbReference type="NCBI Taxonomy" id="292734"/>
    <lineage>
        <taxon>Bacteria</taxon>
        <taxon>Pseudomonadati</taxon>
        <taxon>Pseudomonadota</taxon>
        <taxon>Gammaproteobacteria</taxon>
        <taxon>Moraxellales</taxon>
        <taxon>Moraxellaceae</taxon>
        <taxon>Psychrobacter</taxon>
    </lineage>
</organism>
<evidence type="ECO:0000313" key="9">
    <source>
        <dbReference type="Proteomes" id="UP001620234"/>
    </source>
</evidence>
<feature type="domain" description="Fe/B12 periplasmic-binding" evidence="7">
    <location>
        <begin position="50"/>
        <end position="322"/>
    </location>
</feature>
<dbReference type="PANTHER" id="PTHR30532">
    <property type="entry name" value="IRON III DICITRATE-BINDING PERIPLASMIC PROTEIN"/>
    <property type="match status" value="1"/>
</dbReference>
<comment type="similarity">
    <text evidence="2">Belongs to the bacterial solute-binding protein 8 family.</text>
</comment>
<dbReference type="Proteomes" id="UP001620234">
    <property type="component" value="Unassembled WGS sequence"/>
</dbReference>
<dbReference type="PROSITE" id="PS51257">
    <property type="entry name" value="PROKAR_LIPOPROTEIN"/>
    <property type="match status" value="1"/>
</dbReference>
<comment type="subcellular location">
    <subcellularLocation>
        <location evidence="1">Cell envelope</location>
    </subcellularLocation>
</comment>
<evidence type="ECO:0000256" key="3">
    <source>
        <dbReference type="ARBA" id="ARBA00022448"/>
    </source>
</evidence>
<feature type="chain" id="PRO_5046677628" evidence="6">
    <location>
        <begin position="29"/>
        <end position="325"/>
    </location>
</feature>
<gene>
    <name evidence="8" type="ORF">ACI2I3_01435</name>
</gene>
<keyword evidence="5 6" id="KW-0732">Signal</keyword>
<dbReference type="SUPFAM" id="SSF53807">
    <property type="entry name" value="Helical backbone' metal receptor"/>
    <property type="match status" value="1"/>
</dbReference>
<proteinExistence type="inferred from homology"/>
<dbReference type="Pfam" id="PF01497">
    <property type="entry name" value="Peripla_BP_2"/>
    <property type="match status" value="1"/>
</dbReference>
<evidence type="ECO:0000256" key="2">
    <source>
        <dbReference type="ARBA" id="ARBA00008814"/>
    </source>
</evidence>
<evidence type="ECO:0000256" key="1">
    <source>
        <dbReference type="ARBA" id="ARBA00004196"/>
    </source>
</evidence>
<accession>A0ABW8L516</accession>
<dbReference type="PANTHER" id="PTHR30532:SF1">
    <property type="entry name" value="IRON(3+)-HYDROXAMATE-BINDING PROTEIN FHUD"/>
    <property type="match status" value="1"/>
</dbReference>
<evidence type="ECO:0000256" key="5">
    <source>
        <dbReference type="ARBA" id="ARBA00022729"/>
    </source>
</evidence>
<evidence type="ECO:0000256" key="6">
    <source>
        <dbReference type="SAM" id="SignalP"/>
    </source>
</evidence>
<comment type="caution">
    <text evidence="8">The sequence shown here is derived from an EMBL/GenBank/DDBJ whole genome shotgun (WGS) entry which is preliminary data.</text>
</comment>